<dbReference type="EMBL" id="JAIZAY010000010">
    <property type="protein sequence ID" value="KAJ8034691.1"/>
    <property type="molecule type" value="Genomic_DNA"/>
</dbReference>
<dbReference type="Proteomes" id="UP001152320">
    <property type="component" value="Chromosome 10"/>
</dbReference>
<sequence length="190" mass="18598">MASKPDTMYGDPTYIESTSIKILDSNTTLSGSKIKFTSVSSRVSSTSSYRHSGTSILTGQSVIHHDKTSVDIAENQENVPDESTQQSVLGERTSRDIVSDPPLQQVDPVGGGGGGGGGGWGGGGVGGGGGGGGGGWGGGGVGGGGGGGGGGWGGGGVGGGSSYPNPYPNLTLAILLTHKLAQLLHKCKNV</sequence>
<reference evidence="2" key="1">
    <citation type="submission" date="2021-10" db="EMBL/GenBank/DDBJ databases">
        <title>Tropical sea cucumber genome reveals ecological adaptation and Cuvierian tubules defense mechanism.</title>
        <authorList>
            <person name="Chen T."/>
        </authorList>
    </citation>
    <scope>NUCLEOTIDE SEQUENCE</scope>
    <source>
        <strain evidence="2">Nanhai2018</strain>
        <tissue evidence="2">Muscle</tissue>
    </source>
</reference>
<feature type="compositionally biased region" description="Gly residues" evidence="1">
    <location>
        <begin position="109"/>
        <end position="131"/>
    </location>
</feature>
<evidence type="ECO:0000313" key="3">
    <source>
        <dbReference type="Proteomes" id="UP001152320"/>
    </source>
</evidence>
<proteinExistence type="predicted"/>
<dbReference type="AlphaFoldDB" id="A0A9Q1BXI0"/>
<evidence type="ECO:0000256" key="1">
    <source>
        <dbReference type="SAM" id="MobiDB-lite"/>
    </source>
</evidence>
<feature type="region of interest" description="Disordered" evidence="1">
    <location>
        <begin position="73"/>
        <end position="131"/>
    </location>
</feature>
<evidence type="ECO:0000313" key="2">
    <source>
        <dbReference type="EMBL" id="KAJ8034691.1"/>
    </source>
</evidence>
<protein>
    <submittedName>
        <fullName evidence="2">Uncharacterized protein</fullName>
    </submittedName>
</protein>
<accession>A0A9Q1BXI0</accession>
<keyword evidence="3" id="KW-1185">Reference proteome</keyword>
<name>A0A9Q1BXI0_HOLLE</name>
<organism evidence="2 3">
    <name type="scientific">Holothuria leucospilota</name>
    <name type="common">Black long sea cucumber</name>
    <name type="synonym">Mertensiothuria leucospilota</name>
    <dbReference type="NCBI Taxonomy" id="206669"/>
    <lineage>
        <taxon>Eukaryota</taxon>
        <taxon>Metazoa</taxon>
        <taxon>Echinodermata</taxon>
        <taxon>Eleutherozoa</taxon>
        <taxon>Echinozoa</taxon>
        <taxon>Holothuroidea</taxon>
        <taxon>Aspidochirotacea</taxon>
        <taxon>Aspidochirotida</taxon>
        <taxon>Holothuriidae</taxon>
        <taxon>Holothuria</taxon>
    </lineage>
</organism>
<gene>
    <name evidence="2" type="ORF">HOLleu_21639</name>
</gene>
<comment type="caution">
    <text evidence="2">The sequence shown here is derived from an EMBL/GenBank/DDBJ whole genome shotgun (WGS) entry which is preliminary data.</text>
</comment>
<feature type="compositionally biased region" description="Polar residues" evidence="1">
    <location>
        <begin position="75"/>
        <end position="88"/>
    </location>
</feature>